<evidence type="ECO:0000313" key="1">
    <source>
        <dbReference type="EMBL" id="CAE6428184.1"/>
    </source>
</evidence>
<gene>
    <name evidence="1" type="ORF">RDB_LOCUS103047</name>
</gene>
<comment type="caution">
    <text evidence="1">The sequence shown here is derived from an EMBL/GenBank/DDBJ whole genome shotgun (WGS) entry which is preliminary data.</text>
</comment>
<proteinExistence type="predicted"/>
<protein>
    <submittedName>
        <fullName evidence="1">Uncharacterized protein</fullName>
    </submittedName>
</protein>
<dbReference type="EMBL" id="CAJMWS010000326">
    <property type="protein sequence ID" value="CAE6428184.1"/>
    <property type="molecule type" value="Genomic_DNA"/>
</dbReference>
<dbReference type="Proteomes" id="UP000663846">
    <property type="component" value="Unassembled WGS sequence"/>
</dbReference>
<reference evidence="1" key="1">
    <citation type="submission" date="2021-01" db="EMBL/GenBank/DDBJ databases">
        <authorList>
            <person name="Kaushik A."/>
        </authorList>
    </citation>
    <scope>NUCLEOTIDE SEQUENCE</scope>
    <source>
        <strain evidence="1">AG1-1C</strain>
    </source>
</reference>
<evidence type="ECO:0000313" key="2">
    <source>
        <dbReference type="Proteomes" id="UP000663846"/>
    </source>
</evidence>
<accession>A0A8H3AGF6</accession>
<name>A0A8H3AGF6_9AGAM</name>
<organism evidence="1 2">
    <name type="scientific">Rhizoctonia solani</name>
    <dbReference type="NCBI Taxonomy" id="456999"/>
    <lineage>
        <taxon>Eukaryota</taxon>
        <taxon>Fungi</taxon>
        <taxon>Dikarya</taxon>
        <taxon>Basidiomycota</taxon>
        <taxon>Agaricomycotina</taxon>
        <taxon>Agaricomycetes</taxon>
        <taxon>Cantharellales</taxon>
        <taxon>Ceratobasidiaceae</taxon>
        <taxon>Rhizoctonia</taxon>
    </lineage>
</organism>
<dbReference type="AlphaFoldDB" id="A0A8H3AGF6"/>
<sequence length="134" mass="14988">MADQNFENSKRAYLHPKLEEGNRWVVMNVTLDENDKLEFKGQLDIEANIGAGDAEINGTFYYNELPVPPESAREVYASYFRDFEGPNNGLVRVIFAEGPGETPLGYYQSDGPIPTLFFPNDSHGPGAFIRAPKN</sequence>